<dbReference type="EMBL" id="FO203522">
    <property type="protein sequence ID" value="CCO23227.1"/>
    <property type="molecule type" value="Genomic_DNA"/>
</dbReference>
<organism evidence="2 3">
    <name type="scientific">Maridesulfovibrio hydrothermalis AM13 = DSM 14728</name>
    <dbReference type="NCBI Taxonomy" id="1121451"/>
    <lineage>
        <taxon>Bacteria</taxon>
        <taxon>Pseudomonadati</taxon>
        <taxon>Thermodesulfobacteriota</taxon>
        <taxon>Desulfovibrionia</taxon>
        <taxon>Desulfovibrionales</taxon>
        <taxon>Desulfovibrionaceae</taxon>
        <taxon>Maridesulfovibrio</taxon>
    </lineage>
</organism>
<dbReference type="RefSeq" id="WP_015335832.1">
    <property type="nucleotide sequence ID" value="NC_020055.1"/>
</dbReference>
<accession>L0RAI6</accession>
<protein>
    <recommendedName>
        <fullName evidence="1">AFP-like domain-containing protein</fullName>
    </recommendedName>
</protein>
<name>L0RAI6_9BACT</name>
<evidence type="ECO:0000313" key="2">
    <source>
        <dbReference type="EMBL" id="CCO23227.1"/>
    </source>
</evidence>
<dbReference type="GO" id="GO:0047444">
    <property type="term" value="F:N-acylneuraminate-9-phosphate synthase activity"/>
    <property type="evidence" value="ECO:0007669"/>
    <property type="project" value="TreeGrafter"/>
</dbReference>
<dbReference type="KEGG" id="dhy:DESAM_20940"/>
<sequence>MQIYITPEKKISQFCKPYIIAEIGANHNGDMKLARKLISEASKCGCDAVKFQSWTLTSVDSEACFQECGTEKEIQKIKDQVKKYSLNQSQHKELKKICQEFNVDFCSTPFSFDEVDMLAELDVPFFKVASGDLTYLQLIGYMAEKRKPMVVSTGMAKLSEIEAAIETIRSKGNNDIILLHCVSLYPPEASEVNLKTIPYLNETFGVPCGFSDHSIGIHMPLASIALGASVIEKHFTLDHNMEGWDHAVSATPEEMTQIVQYSNEIQIAIGHKSKTLSPREVEMRSGFHRSIVASTPLTAGTILKEKHFAFKRPGTGIKPVEAKYLVGRKLKCDIKFDFPITWNDIN</sequence>
<dbReference type="Gene3D" id="3.20.20.70">
    <property type="entry name" value="Aldolase class I"/>
    <property type="match status" value="1"/>
</dbReference>
<keyword evidence="3" id="KW-1185">Reference proteome</keyword>
<reference evidence="2 3" key="1">
    <citation type="submission" date="2012-10" db="EMBL/GenBank/DDBJ databases">
        <authorList>
            <person name="Genoscope - CEA"/>
        </authorList>
    </citation>
    <scope>NUCLEOTIDE SEQUENCE [LARGE SCALE GENOMIC DNA]</scope>
    <source>
        <strain evidence="3">AM13 / DSM 14728</strain>
    </source>
</reference>
<gene>
    <name evidence="2" type="ORF">DESAM_20940</name>
</gene>
<dbReference type="Pfam" id="PF08666">
    <property type="entry name" value="SAF"/>
    <property type="match status" value="1"/>
</dbReference>
<dbReference type="GO" id="GO:0016051">
    <property type="term" value="P:carbohydrate biosynthetic process"/>
    <property type="evidence" value="ECO:0007669"/>
    <property type="project" value="InterPro"/>
</dbReference>
<dbReference type="SUPFAM" id="SSF51269">
    <property type="entry name" value="AFP III-like domain"/>
    <property type="match status" value="1"/>
</dbReference>
<dbReference type="InterPro" id="IPR013974">
    <property type="entry name" value="SAF"/>
</dbReference>
<dbReference type="SUPFAM" id="SSF51569">
    <property type="entry name" value="Aldolase"/>
    <property type="match status" value="1"/>
</dbReference>
<dbReference type="HOGENOM" id="CLU_040465_0_0_7"/>
<dbReference type="SMART" id="SM00858">
    <property type="entry name" value="SAF"/>
    <property type="match status" value="1"/>
</dbReference>
<dbReference type="Pfam" id="PF03102">
    <property type="entry name" value="NeuB"/>
    <property type="match status" value="1"/>
</dbReference>
<feature type="domain" description="AFP-like" evidence="1">
    <location>
        <begin position="290"/>
        <end position="346"/>
    </location>
</feature>
<dbReference type="AlphaFoldDB" id="L0RAI6"/>
<dbReference type="CDD" id="cd11615">
    <property type="entry name" value="SAF_NeuB_like"/>
    <property type="match status" value="1"/>
</dbReference>
<dbReference type="InterPro" id="IPR013132">
    <property type="entry name" value="PseI/NeuA/B-like_N"/>
</dbReference>
<dbReference type="PANTHER" id="PTHR42966:SF1">
    <property type="entry name" value="SIALIC ACID SYNTHASE"/>
    <property type="match status" value="1"/>
</dbReference>
<dbReference type="Proteomes" id="UP000010808">
    <property type="component" value="Chromosome"/>
</dbReference>
<dbReference type="InterPro" id="IPR057736">
    <property type="entry name" value="SAF_PseI/NeuA/NeuB"/>
</dbReference>
<evidence type="ECO:0000313" key="3">
    <source>
        <dbReference type="Proteomes" id="UP000010808"/>
    </source>
</evidence>
<dbReference type="PROSITE" id="PS50844">
    <property type="entry name" value="AFP_LIKE"/>
    <property type="match status" value="1"/>
</dbReference>
<dbReference type="InterPro" id="IPR036732">
    <property type="entry name" value="AFP_Neu5c_C_sf"/>
</dbReference>
<dbReference type="InterPro" id="IPR013785">
    <property type="entry name" value="Aldolase_TIM"/>
</dbReference>
<dbReference type="PATRIC" id="fig|1121451.3.peg.1210"/>
<dbReference type="eggNOG" id="COG2089">
    <property type="taxonomic scope" value="Bacteria"/>
</dbReference>
<dbReference type="PANTHER" id="PTHR42966">
    <property type="entry name" value="N-ACETYLNEURAMINATE SYNTHASE"/>
    <property type="match status" value="1"/>
</dbReference>
<evidence type="ECO:0000259" key="1">
    <source>
        <dbReference type="PROSITE" id="PS50844"/>
    </source>
</evidence>
<dbReference type="OrthoDB" id="9781701at2"/>
<dbReference type="InterPro" id="IPR051690">
    <property type="entry name" value="PseI-like"/>
</dbReference>
<dbReference type="STRING" id="1121451.DESAM_20940"/>
<proteinExistence type="predicted"/>
<dbReference type="InterPro" id="IPR006190">
    <property type="entry name" value="SAF_AFP_Neu5Ac"/>
</dbReference>
<dbReference type="Gene3D" id="3.90.1210.10">
    <property type="entry name" value="Antifreeze-like/N-acetylneuraminic acid synthase C-terminal domain"/>
    <property type="match status" value="1"/>
</dbReference>